<dbReference type="STRING" id="1611254.A0A2G5V9P3"/>
<evidence type="ECO:0000313" key="7">
    <source>
        <dbReference type="EMBL" id="PIC48513.1"/>
    </source>
</evidence>
<feature type="transmembrane region" description="Helical" evidence="5">
    <location>
        <begin position="94"/>
        <end position="115"/>
    </location>
</feature>
<keyword evidence="4 5" id="KW-0472">Membrane</keyword>
<dbReference type="PANTHER" id="PTHR22751:SF30">
    <property type="entry name" value="G-PROTEIN COUPLED RECEPTORS FAMILY 1 PROFILE DOMAIN-CONTAINING PROTEIN"/>
    <property type="match status" value="1"/>
</dbReference>
<evidence type="ECO:0000256" key="5">
    <source>
        <dbReference type="SAM" id="Phobius"/>
    </source>
</evidence>
<feature type="transmembrane region" description="Helical" evidence="5">
    <location>
        <begin position="7"/>
        <end position="26"/>
    </location>
</feature>
<name>A0A2G5V9P3_9PELO</name>
<dbReference type="EMBL" id="PDUG01000002">
    <property type="protein sequence ID" value="PIC48513.1"/>
    <property type="molecule type" value="Genomic_DNA"/>
</dbReference>
<dbReference type="SUPFAM" id="SSF81321">
    <property type="entry name" value="Family A G protein-coupled receptor-like"/>
    <property type="match status" value="1"/>
</dbReference>
<reference evidence="8" key="1">
    <citation type="submission" date="2017-10" db="EMBL/GenBank/DDBJ databases">
        <title>Rapid genome shrinkage in a self-fertile nematode reveals novel sperm competition proteins.</title>
        <authorList>
            <person name="Yin D."/>
            <person name="Schwarz E.M."/>
            <person name="Thomas C.G."/>
            <person name="Felde R.L."/>
            <person name="Korf I.F."/>
            <person name="Cutter A.D."/>
            <person name="Schartner C.M."/>
            <person name="Ralston E.J."/>
            <person name="Meyer B.J."/>
            <person name="Haag E.S."/>
        </authorList>
    </citation>
    <scope>NUCLEOTIDE SEQUENCE [LARGE SCALE GENOMIC DNA]</scope>
    <source>
        <strain evidence="8">JU1422</strain>
    </source>
</reference>
<dbReference type="Pfam" id="PF10324">
    <property type="entry name" value="7TM_GPCR_Srw"/>
    <property type="match status" value="1"/>
</dbReference>
<evidence type="ECO:0000259" key="6">
    <source>
        <dbReference type="PROSITE" id="PS50262"/>
    </source>
</evidence>
<keyword evidence="3 5" id="KW-1133">Transmembrane helix</keyword>
<comment type="subcellular location">
    <subcellularLocation>
        <location evidence="1">Membrane</location>
    </subcellularLocation>
</comment>
<evidence type="ECO:0000256" key="3">
    <source>
        <dbReference type="ARBA" id="ARBA00022989"/>
    </source>
</evidence>
<dbReference type="OrthoDB" id="10580950at2759"/>
<accession>A0A2G5V9P3</accession>
<gene>
    <name evidence="7" type="primary">Cnig_chr_II.g7457</name>
    <name evidence="7" type="ORF">B9Z55_007457</name>
</gene>
<dbReference type="GO" id="GO:0008528">
    <property type="term" value="F:G protein-coupled peptide receptor activity"/>
    <property type="evidence" value="ECO:0007669"/>
    <property type="project" value="InterPro"/>
</dbReference>
<feature type="transmembrane region" description="Helical" evidence="5">
    <location>
        <begin position="172"/>
        <end position="189"/>
    </location>
</feature>
<feature type="domain" description="G-protein coupled receptors family 1 profile" evidence="6">
    <location>
        <begin position="1"/>
        <end position="260"/>
    </location>
</feature>
<dbReference type="GO" id="GO:0016020">
    <property type="term" value="C:membrane"/>
    <property type="evidence" value="ECO:0007669"/>
    <property type="project" value="UniProtKB-SubCell"/>
</dbReference>
<evidence type="ECO:0000256" key="2">
    <source>
        <dbReference type="ARBA" id="ARBA00022692"/>
    </source>
</evidence>
<comment type="caution">
    <text evidence="7">The sequence shown here is derived from an EMBL/GenBank/DDBJ whole genome shotgun (WGS) entry which is preliminary data.</text>
</comment>
<keyword evidence="8" id="KW-1185">Reference proteome</keyword>
<dbReference type="PROSITE" id="PS50262">
    <property type="entry name" value="G_PROTEIN_RECEP_F1_2"/>
    <property type="match status" value="1"/>
</dbReference>
<proteinExistence type="predicted"/>
<feature type="transmembrane region" description="Helical" evidence="5">
    <location>
        <begin position="228"/>
        <end position="250"/>
    </location>
</feature>
<dbReference type="InterPro" id="IPR017452">
    <property type="entry name" value="GPCR_Rhodpsn_7TM"/>
</dbReference>
<evidence type="ECO:0000256" key="4">
    <source>
        <dbReference type="ARBA" id="ARBA00023136"/>
    </source>
</evidence>
<evidence type="ECO:0000313" key="8">
    <source>
        <dbReference type="Proteomes" id="UP000230233"/>
    </source>
</evidence>
<dbReference type="Proteomes" id="UP000230233">
    <property type="component" value="Chromosome II"/>
</dbReference>
<organism evidence="7 8">
    <name type="scientific">Caenorhabditis nigoni</name>
    <dbReference type="NCBI Taxonomy" id="1611254"/>
    <lineage>
        <taxon>Eukaryota</taxon>
        <taxon>Metazoa</taxon>
        <taxon>Ecdysozoa</taxon>
        <taxon>Nematoda</taxon>
        <taxon>Chromadorea</taxon>
        <taxon>Rhabditida</taxon>
        <taxon>Rhabditina</taxon>
        <taxon>Rhabditomorpha</taxon>
        <taxon>Rhabditoidea</taxon>
        <taxon>Rhabditidae</taxon>
        <taxon>Peloderinae</taxon>
        <taxon>Caenorhabditis</taxon>
    </lineage>
</organism>
<keyword evidence="2 5" id="KW-0812">Transmembrane</keyword>
<sequence length="260" mass="30094">MRTSSTNIILLGIAISNLAYMAYPIIDWMKKAYDNTKECILPDSYAYVFFEWIYFSLQDDVRRCDAFLGLAMASIRTFVLKFPMRTRTATSSSFGWNSCLIAFLFSSIISFALFLGTQIAHVGYIEWECYEESNPNKTSFELYIMVPSTLSEWNGFLYSKIYLVMNAVFSKILPPILFPILTILLIVEIRKITETRNRMFSNSNQNKYLTFIFSSSLQYSRHSATTKFVIFNTIAYVISSFPAGVFYLTYSFFPLWCLDV</sequence>
<evidence type="ECO:0000256" key="1">
    <source>
        <dbReference type="ARBA" id="ARBA00004370"/>
    </source>
</evidence>
<dbReference type="InterPro" id="IPR019427">
    <property type="entry name" value="7TM_GPCR_serpentine_rcpt_Srw"/>
</dbReference>
<feature type="transmembrane region" description="Helical" evidence="5">
    <location>
        <begin position="66"/>
        <end position="82"/>
    </location>
</feature>
<dbReference type="AlphaFoldDB" id="A0A2G5V9P3"/>
<protein>
    <recommendedName>
        <fullName evidence="6">G-protein coupled receptors family 1 profile domain-containing protein</fullName>
    </recommendedName>
</protein>
<dbReference type="Gene3D" id="1.20.1070.10">
    <property type="entry name" value="Rhodopsin 7-helix transmembrane proteins"/>
    <property type="match status" value="1"/>
</dbReference>
<dbReference type="PANTHER" id="PTHR22751">
    <property type="entry name" value="G-PROTEIN COUPLED RECEPTOR-RELATED"/>
    <property type="match status" value="1"/>
</dbReference>